<organism evidence="3 4">
    <name type="scientific">Dothidotthia symphoricarpi CBS 119687</name>
    <dbReference type="NCBI Taxonomy" id="1392245"/>
    <lineage>
        <taxon>Eukaryota</taxon>
        <taxon>Fungi</taxon>
        <taxon>Dikarya</taxon>
        <taxon>Ascomycota</taxon>
        <taxon>Pezizomycotina</taxon>
        <taxon>Dothideomycetes</taxon>
        <taxon>Pleosporomycetidae</taxon>
        <taxon>Pleosporales</taxon>
        <taxon>Dothidotthiaceae</taxon>
        <taxon>Dothidotthia</taxon>
    </lineage>
</organism>
<evidence type="ECO:0000256" key="1">
    <source>
        <dbReference type="SAM" id="Phobius"/>
    </source>
</evidence>
<evidence type="ECO:0000313" key="4">
    <source>
        <dbReference type="Proteomes" id="UP000799771"/>
    </source>
</evidence>
<sequence length="832" mass="94518">MRRSIGLLVVPSARSSQPSTDEAETHTAQNHSTLLPSLSDFLKTCLVEQESRLRLSISLPVQGWILDAFMMSTLYQVHPLPLNSKSTRVLDILPVPSSVPHPDDEPIKCNLRVIDLDDRPDFTALSYVWGAPVPKPHSIICDETTVNITSNCHSALRHLRKKFGKVTIWVDAVAINQHDEDEKLHQIPLMGDIYSNAASVYVWLGDGTSGTDRAMWFMATSSFDKYHTIAASGKRRSRPFAAAWSLWSARWSRTRHPFPFTQAPHDGLTAKMLRSVMRGSFPEIDNTGKYTTLQDVHDLLSKEWICRLWTYQEILLASNPIVVCGDKHVIWARFERSILFLKIISTLDMQEATEPWASLVYSREQLQTPKINSLMPTTSALREFSLFVTETYQAAFTIESFMALCSILGAAVMLYLRVLTKISLLIVPYFLFLVVWMIFLLQAMDIHHRLTLMYVPKAMTQEFAHGLYSRRAKKPRDMAFGMWAVLQRGGAINLPLPSDLHDIGSVYWTLAIHLIQTTNSLATLLIAAARACPNKPSWVPDWSANTQHGWSRSLWGLQSTDKHGKNIIAQRHSSEYQTTTVSEPTKYFRFDETQTIIHVRAYYVGDISTCAHFQETDPESTLSQRDAHINNFRSILALWTTDGYPCRRAYEDILILCGLGARSMGVFEKYVRLTDKKYPEWRAICKWPGFLMYQQGRDPSEILDHLESQQHLTYGNWFKLTRGHVQSRDILSTHIAICNFFAQSKRILSRVQLHSEPGTPTVLGLCSQNAQVGDQIVRVEGVPQLLVVRPCTGAGNSVKIVSPVVLQTRSKSVWSRITRKQTEPLYVEYNIH</sequence>
<gene>
    <name evidence="3" type="ORF">P153DRAFT_397162</name>
</gene>
<name>A0A6A6AAV3_9PLEO</name>
<keyword evidence="4" id="KW-1185">Reference proteome</keyword>
<feature type="domain" description="Heterokaryon incompatibility" evidence="2">
    <location>
        <begin position="122"/>
        <end position="313"/>
    </location>
</feature>
<dbReference type="InterPro" id="IPR010730">
    <property type="entry name" value="HET"/>
</dbReference>
<feature type="transmembrane region" description="Helical" evidence="1">
    <location>
        <begin position="394"/>
        <end position="416"/>
    </location>
</feature>
<dbReference type="AlphaFoldDB" id="A0A6A6AAV3"/>
<dbReference type="PANTHER" id="PTHR24148:SF64">
    <property type="entry name" value="HETEROKARYON INCOMPATIBILITY DOMAIN-CONTAINING PROTEIN"/>
    <property type="match status" value="1"/>
</dbReference>
<dbReference type="EMBL" id="ML977507">
    <property type="protein sequence ID" value="KAF2128950.1"/>
    <property type="molecule type" value="Genomic_DNA"/>
</dbReference>
<evidence type="ECO:0000313" key="3">
    <source>
        <dbReference type="EMBL" id="KAF2128950.1"/>
    </source>
</evidence>
<proteinExistence type="predicted"/>
<reference evidence="3" key="1">
    <citation type="journal article" date="2020" name="Stud. Mycol.">
        <title>101 Dothideomycetes genomes: a test case for predicting lifestyles and emergence of pathogens.</title>
        <authorList>
            <person name="Haridas S."/>
            <person name="Albert R."/>
            <person name="Binder M."/>
            <person name="Bloem J."/>
            <person name="Labutti K."/>
            <person name="Salamov A."/>
            <person name="Andreopoulos B."/>
            <person name="Baker S."/>
            <person name="Barry K."/>
            <person name="Bills G."/>
            <person name="Bluhm B."/>
            <person name="Cannon C."/>
            <person name="Castanera R."/>
            <person name="Culley D."/>
            <person name="Daum C."/>
            <person name="Ezra D."/>
            <person name="Gonzalez J."/>
            <person name="Henrissat B."/>
            <person name="Kuo A."/>
            <person name="Liang C."/>
            <person name="Lipzen A."/>
            <person name="Lutzoni F."/>
            <person name="Magnuson J."/>
            <person name="Mondo S."/>
            <person name="Nolan M."/>
            <person name="Ohm R."/>
            <person name="Pangilinan J."/>
            <person name="Park H.-J."/>
            <person name="Ramirez L."/>
            <person name="Alfaro M."/>
            <person name="Sun H."/>
            <person name="Tritt A."/>
            <person name="Yoshinaga Y."/>
            <person name="Zwiers L.-H."/>
            <person name="Turgeon B."/>
            <person name="Goodwin S."/>
            <person name="Spatafora J."/>
            <person name="Crous P."/>
            <person name="Grigoriev I."/>
        </authorList>
    </citation>
    <scope>NUCLEOTIDE SEQUENCE</scope>
    <source>
        <strain evidence="3">CBS 119687</strain>
    </source>
</reference>
<dbReference type="InterPro" id="IPR052895">
    <property type="entry name" value="HetReg/Transcr_Mod"/>
</dbReference>
<dbReference type="OrthoDB" id="3742224at2759"/>
<evidence type="ECO:0000259" key="2">
    <source>
        <dbReference type="Pfam" id="PF06985"/>
    </source>
</evidence>
<dbReference type="Pfam" id="PF06985">
    <property type="entry name" value="HET"/>
    <property type="match status" value="1"/>
</dbReference>
<dbReference type="RefSeq" id="XP_033523339.1">
    <property type="nucleotide sequence ID" value="XM_033671537.1"/>
</dbReference>
<accession>A0A6A6AAV3</accession>
<keyword evidence="1" id="KW-0812">Transmembrane</keyword>
<dbReference type="GeneID" id="54411969"/>
<keyword evidence="1" id="KW-1133">Transmembrane helix</keyword>
<dbReference type="Proteomes" id="UP000799771">
    <property type="component" value="Unassembled WGS sequence"/>
</dbReference>
<dbReference type="PANTHER" id="PTHR24148">
    <property type="entry name" value="ANKYRIN REPEAT DOMAIN-CONTAINING PROTEIN 39 HOMOLOG-RELATED"/>
    <property type="match status" value="1"/>
</dbReference>
<protein>
    <recommendedName>
        <fullName evidence="2">Heterokaryon incompatibility domain-containing protein</fullName>
    </recommendedName>
</protein>
<keyword evidence="1" id="KW-0472">Membrane</keyword>
<feature type="transmembrane region" description="Helical" evidence="1">
    <location>
        <begin position="423"/>
        <end position="444"/>
    </location>
</feature>